<comment type="caution">
    <text evidence="7">The sequence shown here is derived from an EMBL/GenBank/DDBJ whole genome shotgun (WGS) entry which is preliminary data.</text>
</comment>
<reference evidence="7 8" key="1">
    <citation type="submission" date="2017-11" db="EMBL/GenBank/DDBJ databases">
        <title>De novo assembly and phasing of dikaryotic genomes from two isolates of Puccinia coronata f. sp. avenae, the causal agent of oat crown rust.</title>
        <authorList>
            <person name="Miller M.E."/>
            <person name="Zhang Y."/>
            <person name="Omidvar V."/>
            <person name="Sperschneider J."/>
            <person name="Schwessinger B."/>
            <person name="Raley C."/>
            <person name="Palmer J.M."/>
            <person name="Garnica D."/>
            <person name="Upadhyaya N."/>
            <person name="Rathjen J."/>
            <person name="Taylor J.M."/>
            <person name="Park R.F."/>
            <person name="Dodds P.N."/>
            <person name="Hirsch C.D."/>
            <person name="Kianian S.F."/>
            <person name="Figueroa M."/>
        </authorList>
    </citation>
    <scope>NUCLEOTIDE SEQUENCE [LARGE SCALE GENOMIC DNA]</scope>
    <source>
        <strain evidence="7">12NC29</strain>
    </source>
</reference>
<dbReference type="OrthoDB" id="6077919at2759"/>
<evidence type="ECO:0000256" key="1">
    <source>
        <dbReference type="ARBA" id="ARBA00022723"/>
    </source>
</evidence>
<keyword evidence="3 5" id="KW-0863">Zinc-finger</keyword>
<dbReference type="PANTHER" id="PTHR24403:SF67">
    <property type="entry name" value="FI01116P-RELATED"/>
    <property type="match status" value="1"/>
</dbReference>
<evidence type="ECO:0000256" key="3">
    <source>
        <dbReference type="ARBA" id="ARBA00022771"/>
    </source>
</evidence>
<dbReference type="InterPro" id="IPR050688">
    <property type="entry name" value="Zinc_finger/UBP_domain"/>
</dbReference>
<keyword evidence="4" id="KW-0862">Zinc</keyword>
<evidence type="ECO:0000256" key="5">
    <source>
        <dbReference type="PROSITE-ProRule" id="PRU00042"/>
    </source>
</evidence>
<dbReference type="InterPro" id="IPR036236">
    <property type="entry name" value="Znf_C2H2_sf"/>
</dbReference>
<sequence length="264" mass="31079">MIHSNFHHYCARCDQDFVDEDAKQKHLWFSDAHYVCQWCDCEVGNYDAHFQKYHLRCDVCDQWCADGEDRHHHYRNRHSDLYCALCGILFTNHNNLRMHLKSSSHLPRDYCCPGGRCDRSFISRSALIQHFEADVCMSGFNLEDVDREFSEYCDRKQVFVKRDFIFPAPRMDIYPDEYGSFPCPDCPKTFGTGHELAAHLQSPKHKNRGYRAYSCPSRHCNRDTFFSLGNLLLHMETTDCQDSYAQDLFDLVDNYLLEAVRHTT</sequence>
<evidence type="ECO:0000313" key="8">
    <source>
        <dbReference type="Proteomes" id="UP000235388"/>
    </source>
</evidence>
<evidence type="ECO:0000256" key="2">
    <source>
        <dbReference type="ARBA" id="ARBA00022737"/>
    </source>
</evidence>
<dbReference type="GO" id="GO:0005634">
    <property type="term" value="C:nucleus"/>
    <property type="evidence" value="ECO:0007669"/>
    <property type="project" value="TreeGrafter"/>
</dbReference>
<keyword evidence="2" id="KW-0677">Repeat</keyword>
<dbReference type="SMART" id="SM00355">
    <property type="entry name" value="ZnF_C2H2"/>
    <property type="match status" value="7"/>
</dbReference>
<organism evidence="7 8">
    <name type="scientific">Puccinia coronata f. sp. avenae</name>
    <dbReference type="NCBI Taxonomy" id="200324"/>
    <lineage>
        <taxon>Eukaryota</taxon>
        <taxon>Fungi</taxon>
        <taxon>Dikarya</taxon>
        <taxon>Basidiomycota</taxon>
        <taxon>Pucciniomycotina</taxon>
        <taxon>Pucciniomycetes</taxon>
        <taxon>Pucciniales</taxon>
        <taxon>Pucciniaceae</taxon>
        <taxon>Puccinia</taxon>
    </lineage>
</organism>
<dbReference type="EMBL" id="PGCJ01000416">
    <property type="protein sequence ID" value="PLW29270.1"/>
    <property type="molecule type" value="Genomic_DNA"/>
</dbReference>
<name>A0A2N5TUX4_9BASI</name>
<dbReference type="AlphaFoldDB" id="A0A2N5TUX4"/>
<dbReference type="InterPro" id="IPR013087">
    <property type="entry name" value="Znf_C2H2_type"/>
</dbReference>
<keyword evidence="8" id="KW-1185">Reference proteome</keyword>
<dbReference type="Gene3D" id="3.30.160.60">
    <property type="entry name" value="Classic Zinc Finger"/>
    <property type="match status" value="2"/>
</dbReference>
<dbReference type="STRING" id="200324.A0A2N5TUX4"/>
<gene>
    <name evidence="7" type="ORF">PCANC_21763</name>
</gene>
<protein>
    <recommendedName>
        <fullName evidence="6">C2H2-type domain-containing protein</fullName>
    </recommendedName>
</protein>
<feature type="domain" description="C2H2-type" evidence="6">
    <location>
        <begin position="81"/>
        <end position="105"/>
    </location>
</feature>
<evidence type="ECO:0000259" key="6">
    <source>
        <dbReference type="PROSITE" id="PS50157"/>
    </source>
</evidence>
<dbReference type="Pfam" id="PF00096">
    <property type="entry name" value="zf-C2H2"/>
    <property type="match status" value="1"/>
</dbReference>
<evidence type="ECO:0000313" key="7">
    <source>
        <dbReference type="EMBL" id="PLW29270.1"/>
    </source>
</evidence>
<accession>A0A2N5TUX4</accession>
<dbReference type="PANTHER" id="PTHR24403">
    <property type="entry name" value="ZINC FINGER PROTEIN"/>
    <property type="match status" value="1"/>
</dbReference>
<dbReference type="GO" id="GO:0008270">
    <property type="term" value="F:zinc ion binding"/>
    <property type="evidence" value="ECO:0007669"/>
    <property type="project" value="UniProtKB-KW"/>
</dbReference>
<dbReference type="Pfam" id="PF12874">
    <property type="entry name" value="zf-met"/>
    <property type="match status" value="1"/>
</dbReference>
<evidence type="ECO:0000256" key="4">
    <source>
        <dbReference type="ARBA" id="ARBA00022833"/>
    </source>
</evidence>
<dbReference type="Proteomes" id="UP000235388">
    <property type="component" value="Unassembled WGS sequence"/>
</dbReference>
<dbReference type="GO" id="GO:0010468">
    <property type="term" value="P:regulation of gene expression"/>
    <property type="evidence" value="ECO:0007669"/>
    <property type="project" value="TreeGrafter"/>
</dbReference>
<dbReference type="PROSITE" id="PS00028">
    <property type="entry name" value="ZINC_FINGER_C2H2_1"/>
    <property type="match status" value="2"/>
</dbReference>
<proteinExistence type="predicted"/>
<dbReference type="PROSITE" id="PS50157">
    <property type="entry name" value="ZINC_FINGER_C2H2_2"/>
    <property type="match status" value="2"/>
</dbReference>
<dbReference type="SUPFAM" id="SSF57667">
    <property type="entry name" value="beta-beta-alpha zinc fingers"/>
    <property type="match status" value="2"/>
</dbReference>
<feature type="domain" description="C2H2-type" evidence="6">
    <location>
        <begin position="181"/>
        <end position="210"/>
    </location>
</feature>
<keyword evidence="1" id="KW-0479">Metal-binding</keyword>